<evidence type="ECO:0000313" key="2">
    <source>
        <dbReference type="EMBL" id="KAK3770262.1"/>
    </source>
</evidence>
<gene>
    <name evidence="2" type="ORF">RRG08_029918</name>
</gene>
<feature type="region of interest" description="Disordered" evidence="1">
    <location>
        <begin position="83"/>
        <end position="102"/>
    </location>
</feature>
<protein>
    <submittedName>
        <fullName evidence="2">Uncharacterized protein</fullName>
    </submittedName>
</protein>
<proteinExistence type="predicted"/>
<keyword evidence="3" id="KW-1185">Reference proteome</keyword>
<reference evidence="2" key="1">
    <citation type="journal article" date="2023" name="G3 (Bethesda)">
        <title>A reference genome for the long-term kleptoplast-retaining sea slug Elysia crispata morphotype clarki.</title>
        <authorList>
            <person name="Eastman K.E."/>
            <person name="Pendleton A.L."/>
            <person name="Shaikh M.A."/>
            <person name="Suttiyut T."/>
            <person name="Ogas R."/>
            <person name="Tomko P."/>
            <person name="Gavelis G."/>
            <person name="Widhalm J.R."/>
            <person name="Wisecaver J.H."/>
        </authorList>
    </citation>
    <scope>NUCLEOTIDE SEQUENCE</scope>
    <source>
        <strain evidence="2">ECLA1</strain>
    </source>
</reference>
<dbReference type="EMBL" id="JAWDGP010003856">
    <property type="protein sequence ID" value="KAK3770262.1"/>
    <property type="molecule type" value="Genomic_DNA"/>
</dbReference>
<name>A0AAE0ZKS6_9GAST</name>
<dbReference type="Proteomes" id="UP001283361">
    <property type="component" value="Unassembled WGS sequence"/>
</dbReference>
<sequence length="102" mass="11542">MASGLGHPWPDCAGSLSRRLCKYIKYAVMKLRQITLHFLPRPLGPFWWSNQSSAFKQNRTIGSRRHYINFDLCGGRPDLMMQQIPNPDSHVTAGGTGKSRQV</sequence>
<accession>A0AAE0ZKS6</accession>
<comment type="caution">
    <text evidence="2">The sequence shown here is derived from an EMBL/GenBank/DDBJ whole genome shotgun (WGS) entry which is preliminary data.</text>
</comment>
<dbReference type="AlphaFoldDB" id="A0AAE0ZKS6"/>
<organism evidence="2 3">
    <name type="scientific">Elysia crispata</name>
    <name type="common">lettuce slug</name>
    <dbReference type="NCBI Taxonomy" id="231223"/>
    <lineage>
        <taxon>Eukaryota</taxon>
        <taxon>Metazoa</taxon>
        <taxon>Spiralia</taxon>
        <taxon>Lophotrochozoa</taxon>
        <taxon>Mollusca</taxon>
        <taxon>Gastropoda</taxon>
        <taxon>Heterobranchia</taxon>
        <taxon>Euthyneura</taxon>
        <taxon>Panpulmonata</taxon>
        <taxon>Sacoglossa</taxon>
        <taxon>Placobranchoidea</taxon>
        <taxon>Plakobranchidae</taxon>
        <taxon>Elysia</taxon>
    </lineage>
</organism>
<evidence type="ECO:0000256" key="1">
    <source>
        <dbReference type="SAM" id="MobiDB-lite"/>
    </source>
</evidence>
<evidence type="ECO:0000313" key="3">
    <source>
        <dbReference type="Proteomes" id="UP001283361"/>
    </source>
</evidence>